<protein>
    <submittedName>
        <fullName evidence="4">Cys/Met metabolism pyridoxal-phosphate-dependent enzyme</fullName>
    </submittedName>
</protein>
<dbReference type="FunFam" id="3.40.640.10:FF:000046">
    <property type="entry name" value="Cystathionine gamma-lyase"/>
    <property type="match status" value="1"/>
</dbReference>
<dbReference type="CDD" id="cd00614">
    <property type="entry name" value="CGS_like"/>
    <property type="match status" value="1"/>
</dbReference>
<dbReference type="HOGENOM" id="CLU_018986_2_0_2"/>
<name>A7I9U8_METB6</name>
<evidence type="ECO:0000313" key="5">
    <source>
        <dbReference type="Proteomes" id="UP000002408"/>
    </source>
</evidence>
<comment type="cofactor">
    <cofactor evidence="1">
        <name>pyridoxal 5'-phosphate</name>
        <dbReference type="ChEBI" id="CHEBI:597326"/>
    </cofactor>
</comment>
<evidence type="ECO:0000313" key="4">
    <source>
        <dbReference type="EMBL" id="ABS56509.1"/>
    </source>
</evidence>
<dbReference type="InterPro" id="IPR000277">
    <property type="entry name" value="Cys/Met-Metab_PyrdxlP-dep_enz"/>
</dbReference>
<dbReference type="OrthoDB" id="43458at2157"/>
<dbReference type="Proteomes" id="UP000002408">
    <property type="component" value="Chromosome"/>
</dbReference>
<reference evidence="5" key="1">
    <citation type="journal article" date="2015" name="Microbiology">
        <title>Genome of Methanoregula boonei 6A8 reveals adaptations to oligotrophic peatland environments.</title>
        <authorList>
            <person name="Braeuer S."/>
            <person name="Cadillo-Quiroz H."/>
            <person name="Kyrpides N."/>
            <person name="Woyke T."/>
            <person name="Goodwin L."/>
            <person name="Detter C."/>
            <person name="Podell S."/>
            <person name="Yavitt J.B."/>
            <person name="Zinder S.H."/>
        </authorList>
    </citation>
    <scope>NUCLEOTIDE SEQUENCE [LARGE SCALE GENOMIC DNA]</scope>
    <source>
        <strain evidence="5">DSM 21154 / JCM 14090 / 6A8</strain>
    </source>
</reference>
<dbReference type="PIRSF" id="PIRSF001434">
    <property type="entry name" value="CGS"/>
    <property type="match status" value="1"/>
</dbReference>
<keyword evidence="2" id="KW-0663">Pyridoxal phosphate</keyword>
<sequence length="403" mass="42778">MTPEPSPVRGIRTTAIHAGESPDPVTGASAPSIVMSTAFVADAGVSFSAEDFGDNTPYLYTRWKNPTVDQLEKKLAALEGAGGSVAFASGMAAVTALLLYTLRAGDHLVISDISYAATAEMTNELLPRLGIGVTKVDMSDPANVKAALRPNTKLVYAESPANPILRLTDLEAVGRIAHEKGARFAVDATFASPIGIQPTQLGADFVLHSLTKYINGHGDAIGGAVIGSAQDMAAIKKEIAIRTGGILSPFNAWLIQRGAATLPLRMRAHEEGAHAVAQFLEEHPKVTRVIYPGLPSHPQYALAQKQLKNTSGMITFQVKDGLAAAPVIAKRLSVIHYAVSLGHQRSLVFYLPTRDMLRTSFKLTPAQEQSFRAFAGDGIFRLSVGLEDPADLIADLAHALDGI</sequence>
<dbReference type="PANTHER" id="PTHR11808">
    <property type="entry name" value="TRANS-SULFURATION ENZYME FAMILY MEMBER"/>
    <property type="match status" value="1"/>
</dbReference>
<feature type="region of interest" description="Disordered" evidence="3">
    <location>
        <begin position="1"/>
        <end position="24"/>
    </location>
</feature>
<dbReference type="InterPro" id="IPR015422">
    <property type="entry name" value="PyrdxlP-dep_Trfase_small"/>
</dbReference>
<dbReference type="STRING" id="456442.Mboo_1995"/>
<dbReference type="PANTHER" id="PTHR11808:SF80">
    <property type="entry name" value="CYSTATHIONINE GAMMA-LYASE"/>
    <property type="match status" value="1"/>
</dbReference>
<dbReference type="GO" id="GO:0030170">
    <property type="term" value="F:pyridoxal phosphate binding"/>
    <property type="evidence" value="ECO:0007669"/>
    <property type="project" value="InterPro"/>
</dbReference>
<dbReference type="SUPFAM" id="SSF53383">
    <property type="entry name" value="PLP-dependent transferases"/>
    <property type="match status" value="1"/>
</dbReference>
<dbReference type="Gene3D" id="3.40.640.10">
    <property type="entry name" value="Type I PLP-dependent aspartate aminotransferase-like (Major domain)"/>
    <property type="match status" value="1"/>
</dbReference>
<keyword evidence="5" id="KW-1185">Reference proteome</keyword>
<dbReference type="InterPro" id="IPR015421">
    <property type="entry name" value="PyrdxlP-dep_Trfase_major"/>
</dbReference>
<dbReference type="GO" id="GO:0005737">
    <property type="term" value="C:cytoplasm"/>
    <property type="evidence" value="ECO:0007669"/>
    <property type="project" value="TreeGrafter"/>
</dbReference>
<organism evidence="4 5">
    <name type="scientific">Methanoregula boonei (strain DSM 21154 / JCM 14090 / 6A8)</name>
    <dbReference type="NCBI Taxonomy" id="456442"/>
    <lineage>
        <taxon>Archaea</taxon>
        <taxon>Methanobacteriati</taxon>
        <taxon>Methanobacteriota</taxon>
        <taxon>Stenosarchaea group</taxon>
        <taxon>Methanomicrobia</taxon>
        <taxon>Methanomicrobiales</taxon>
        <taxon>Methanoregulaceae</taxon>
        <taxon>Methanoregula</taxon>
    </lineage>
</organism>
<accession>A7I9U8</accession>
<evidence type="ECO:0000256" key="3">
    <source>
        <dbReference type="SAM" id="MobiDB-lite"/>
    </source>
</evidence>
<dbReference type="EMBL" id="CP000780">
    <property type="protein sequence ID" value="ABS56509.1"/>
    <property type="molecule type" value="Genomic_DNA"/>
</dbReference>
<dbReference type="InterPro" id="IPR054542">
    <property type="entry name" value="Cys_met_metab_PP"/>
</dbReference>
<dbReference type="PROSITE" id="PS00868">
    <property type="entry name" value="CYS_MET_METAB_PP"/>
    <property type="match status" value="1"/>
</dbReference>
<dbReference type="eggNOG" id="arCOG00060">
    <property type="taxonomic scope" value="Archaea"/>
</dbReference>
<dbReference type="Gene3D" id="3.90.1150.10">
    <property type="entry name" value="Aspartate Aminotransferase, domain 1"/>
    <property type="match status" value="1"/>
</dbReference>
<dbReference type="InterPro" id="IPR015424">
    <property type="entry name" value="PyrdxlP-dep_Trfase"/>
</dbReference>
<dbReference type="KEGG" id="mbn:Mboo_1995"/>
<evidence type="ECO:0000256" key="2">
    <source>
        <dbReference type="ARBA" id="ARBA00022898"/>
    </source>
</evidence>
<gene>
    <name evidence="4" type="ordered locus">Mboo_1995</name>
</gene>
<proteinExistence type="predicted"/>
<dbReference type="Pfam" id="PF01053">
    <property type="entry name" value="Cys_Met_Meta_PP"/>
    <property type="match status" value="1"/>
</dbReference>
<dbReference type="GO" id="GO:0019346">
    <property type="term" value="P:transsulfuration"/>
    <property type="evidence" value="ECO:0007669"/>
    <property type="project" value="InterPro"/>
</dbReference>
<evidence type="ECO:0000256" key="1">
    <source>
        <dbReference type="ARBA" id="ARBA00001933"/>
    </source>
</evidence>
<dbReference type="AlphaFoldDB" id="A7I9U8"/>
<dbReference type="GO" id="GO:0016846">
    <property type="term" value="F:carbon-sulfur lyase activity"/>
    <property type="evidence" value="ECO:0007669"/>
    <property type="project" value="TreeGrafter"/>
</dbReference>